<dbReference type="Gene3D" id="3.90.550.10">
    <property type="entry name" value="Spore Coat Polysaccharide Biosynthesis Protein SpsA, Chain A"/>
    <property type="match status" value="1"/>
</dbReference>
<gene>
    <name evidence="2" type="ORF">C7I55_18530</name>
</gene>
<dbReference type="AlphaFoldDB" id="A0A2P7QKE3"/>
<dbReference type="SUPFAM" id="SSF53448">
    <property type="entry name" value="Nucleotide-diphospho-sugar transferases"/>
    <property type="match status" value="1"/>
</dbReference>
<comment type="caution">
    <text evidence="2">The sequence shown here is derived from an EMBL/GenBank/DDBJ whole genome shotgun (WGS) entry which is preliminary data.</text>
</comment>
<dbReference type="InterPro" id="IPR050834">
    <property type="entry name" value="Glycosyltransf_2"/>
</dbReference>
<protein>
    <recommendedName>
        <fullName evidence="1">Glycosyltransferase 2-like domain-containing protein</fullName>
    </recommendedName>
</protein>
<accession>A0A2P7QKE3</accession>
<dbReference type="Pfam" id="PF00535">
    <property type="entry name" value="Glycos_transf_2"/>
    <property type="match status" value="1"/>
</dbReference>
<dbReference type="EMBL" id="PXYI01000006">
    <property type="protein sequence ID" value="PSJ38436.1"/>
    <property type="molecule type" value="Genomic_DNA"/>
</dbReference>
<keyword evidence="3" id="KW-1185">Reference proteome</keyword>
<evidence type="ECO:0000259" key="1">
    <source>
        <dbReference type="Pfam" id="PF00535"/>
    </source>
</evidence>
<feature type="domain" description="Glycosyltransferase 2-like" evidence="1">
    <location>
        <begin position="221"/>
        <end position="331"/>
    </location>
</feature>
<reference evidence="2 3" key="1">
    <citation type="submission" date="2018-03" db="EMBL/GenBank/DDBJ databases">
        <title>The draft genome of Sphingosinicella sp. GL-C-18.</title>
        <authorList>
            <person name="Liu L."/>
            <person name="Li L."/>
            <person name="Liang L."/>
            <person name="Zhang X."/>
            <person name="Wang T."/>
        </authorList>
    </citation>
    <scope>NUCLEOTIDE SEQUENCE [LARGE SCALE GENOMIC DNA]</scope>
    <source>
        <strain evidence="2 3">GL-C-18</strain>
    </source>
</reference>
<proteinExistence type="predicted"/>
<dbReference type="PANTHER" id="PTHR43685">
    <property type="entry name" value="GLYCOSYLTRANSFERASE"/>
    <property type="match status" value="1"/>
</dbReference>
<dbReference type="InterPro" id="IPR001173">
    <property type="entry name" value="Glyco_trans_2-like"/>
</dbReference>
<dbReference type="PANTHER" id="PTHR43685:SF2">
    <property type="entry name" value="GLYCOSYLTRANSFERASE 2-LIKE DOMAIN-CONTAINING PROTEIN"/>
    <property type="match status" value="1"/>
</dbReference>
<dbReference type="InterPro" id="IPR029044">
    <property type="entry name" value="Nucleotide-diphossugar_trans"/>
</dbReference>
<organism evidence="2 3">
    <name type="scientific">Allosphingosinicella deserti</name>
    <dbReference type="NCBI Taxonomy" id="2116704"/>
    <lineage>
        <taxon>Bacteria</taxon>
        <taxon>Pseudomonadati</taxon>
        <taxon>Pseudomonadota</taxon>
        <taxon>Alphaproteobacteria</taxon>
        <taxon>Sphingomonadales</taxon>
        <taxon>Sphingomonadaceae</taxon>
        <taxon>Allosphingosinicella</taxon>
    </lineage>
</organism>
<evidence type="ECO:0000313" key="2">
    <source>
        <dbReference type="EMBL" id="PSJ38436.1"/>
    </source>
</evidence>
<evidence type="ECO:0000313" key="3">
    <source>
        <dbReference type="Proteomes" id="UP000241167"/>
    </source>
</evidence>
<dbReference type="Proteomes" id="UP000241167">
    <property type="component" value="Unassembled WGS sequence"/>
</dbReference>
<sequence length="542" mass="59940">MNDPDRVLRAGLSERVGTARLQGERETEALFEALGIVTVIERLAGGDRHPERRGQAPRFRLVEEGRHCLFIGQGKRRSGERGGVALQRDQAAIVAGYDEIIVLQPDQILQPRHPSIRGERIRRQPMDFADVPRGESRGGEIIRRGIDLPAGAPERADDGEERPRVVADDECAHDQGRPNRGAQVRRNFTHSRLRCRAGLTLPWYTSSKDLPVKSRVVPLFSILLATRDRPVLFGEALASVLAQHFEDFEIVVVDDGSDPAHLRDYDSALAAAAARPVTLRHQRLVRRPNGHGQSYSLNVAAACATGEYLAILDDDDVWTDPDHLARAARSIAGAPRTELYMANQRAYRLGEAVSEDLWLSQLAGRLGDRDSDAEGSWRLTLDDLMAVEGFCHLNCLIVRRSLWEKVGGMDEAIRWECDRDVYIRLIDAATGPMLHHPAIVSRHNIPDPSKSANMTTALSLAAKRLQQLRVADKTALFARHPAVRRAGRRHRTWTLQKLAQELADAGDFPAAAHYARAAVADSLSPAFAAKAAIYSLKALAGR</sequence>
<name>A0A2P7QKE3_9SPHN</name>